<dbReference type="CDD" id="cd03794">
    <property type="entry name" value="GT4_WbuB-like"/>
    <property type="match status" value="1"/>
</dbReference>
<keyword evidence="1" id="KW-0812">Transmembrane</keyword>
<evidence type="ECO:0000256" key="1">
    <source>
        <dbReference type="SAM" id="Phobius"/>
    </source>
</evidence>
<keyword evidence="3" id="KW-1185">Reference proteome</keyword>
<feature type="transmembrane region" description="Helical" evidence="1">
    <location>
        <begin position="85"/>
        <end position="104"/>
    </location>
</feature>
<keyword evidence="1" id="KW-0472">Membrane</keyword>
<evidence type="ECO:0000313" key="3">
    <source>
        <dbReference type="Proteomes" id="UP000193431"/>
    </source>
</evidence>
<dbReference type="Proteomes" id="UP000193431">
    <property type="component" value="Chromosome"/>
</dbReference>
<proteinExistence type="predicted"/>
<evidence type="ECO:0000313" key="2">
    <source>
        <dbReference type="EMBL" id="ARN78378.1"/>
    </source>
</evidence>
<dbReference type="Pfam" id="PF13692">
    <property type="entry name" value="Glyco_trans_1_4"/>
    <property type="match status" value="1"/>
</dbReference>
<dbReference type="PANTHER" id="PTHR45947">
    <property type="entry name" value="SULFOQUINOVOSYL TRANSFERASE SQD2"/>
    <property type="match status" value="1"/>
</dbReference>
<dbReference type="GO" id="GO:0016758">
    <property type="term" value="F:hexosyltransferase activity"/>
    <property type="evidence" value="ECO:0007669"/>
    <property type="project" value="TreeGrafter"/>
</dbReference>
<dbReference type="EMBL" id="CP019344">
    <property type="protein sequence ID" value="ARN78378.1"/>
    <property type="molecule type" value="Genomic_DNA"/>
</dbReference>
<gene>
    <name evidence="2" type="ORF">BST97_10475</name>
</gene>
<organism evidence="2 3">
    <name type="scientific">Nonlabens spongiae</name>
    <dbReference type="NCBI Taxonomy" id="331648"/>
    <lineage>
        <taxon>Bacteria</taxon>
        <taxon>Pseudomonadati</taxon>
        <taxon>Bacteroidota</taxon>
        <taxon>Flavobacteriia</taxon>
        <taxon>Flavobacteriales</taxon>
        <taxon>Flavobacteriaceae</taxon>
        <taxon>Nonlabens</taxon>
    </lineage>
</organism>
<dbReference type="SUPFAM" id="SSF53756">
    <property type="entry name" value="UDP-Glycosyltransferase/glycogen phosphorylase"/>
    <property type="match status" value="1"/>
</dbReference>
<dbReference type="STRING" id="331648.BST97_10475"/>
<dbReference type="InterPro" id="IPR050194">
    <property type="entry name" value="Glycosyltransferase_grp1"/>
</dbReference>
<name>A0A1W6ML95_9FLAO</name>
<dbReference type="AlphaFoldDB" id="A0A1W6ML95"/>
<keyword evidence="1" id="KW-1133">Transmembrane helix</keyword>
<sequence length="385" mass="43942">MERREILIISNYYPPESGAAANRIQTLAQSLRDHGIDTQIVCPLPNYPTGQVFREFRGKLCTKTTEDSITVNRLWLWPSKSENKLVRLFSMLSFALSLSLYLIFSKTPKKVIIQYSPVFVGFAGVFWCWILGKRIILNVSDLWPLAGLEMGLLNKGTYYTLLEKMESFCYQKSDLILGQSEEILEHVKKQTKEKELFLYRNYPTFAPPQPVDKPIKKPIKIVYAGLVGVAQGLSKIFSQITIPDHVEFHIYGDGPDMSSLENLKKTQITFHGSVSRDVLHQELQNYDLAFVPLITRIYGSVPSKIFEYSRLGLPLLYMGGGEGGDVVKNNEIGWVIEVGNYKQLERFLEQLDQKSFEGMAKSQIQKRAVGSFDFNDQFKNLVEKL</sequence>
<protein>
    <submittedName>
        <fullName evidence="2">Glycosyltransferase WbuB</fullName>
    </submittedName>
</protein>
<dbReference type="Gene3D" id="3.40.50.2000">
    <property type="entry name" value="Glycogen Phosphorylase B"/>
    <property type="match status" value="2"/>
</dbReference>
<dbReference type="RefSeq" id="WP_085767181.1">
    <property type="nucleotide sequence ID" value="NZ_CP019344.1"/>
</dbReference>
<keyword evidence="2" id="KW-0808">Transferase</keyword>
<feature type="transmembrane region" description="Helical" evidence="1">
    <location>
        <begin position="111"/>
        <end position="132"/>
    </location>
</feature>
<accession>A0A1W6ML95</accession>
<dbReference type="PANTHER" id="PTHR45947:SF3">
    <property type="entry name" value="SULFOQUINOVOSYL TRANSFERASE SQD2"/>
    <property type="match status" value="1"/>
</dbReference>
<reference evidence="2 3" key="1">
    <citation type="submission" date="2016-11" db="EMBL/GenBank/DDBJ databases">
        <title>Trade-off between light-utilization and light-protection in marine flavobacteria.</title>
        <authorList>
            <person name="Kumagai Y."/>
        </authorList>
    </citation>
    <scope>NUCLEOTIDE SEQUENCE [LARGE SCALE GENOMIC DNA]</scope>
    <source>
        <strain evidence="2 3">JCM 13191</strain>
    </source>
</reference>
<dbReference type="OrthoDB" id="9811902at2"/>